<dbReference type="Proteomes" id="UP001169006">
    <property type="component" value="Unassembled WGS sequence"/>
</dbReference>
<evidence type="ECO:0000313" key="1">
    <source>
        <dbReference type="EMBL" id="MDO1583212.1"/>
    </source>
</evidence>
<reference evidence="1" key="2">
    <citation type="submission" date="2023-07" db="EMBL/GenBank/DDBJ databases">
        <authorList>
            <person name="Sun H."/>
        </authorList>
    </citation>
    <scope>NUCLEOTIDE SEQUENCE</scope>
    <source>
        <strain evidence="1">05753</strain>
    </source>
</reference>
<comment type="caution">
    <text evidence="1">The sequence shown here is derived from an EMBL/GenBank/DDBJ whole genome shotgun (WGS) entry which is preliminary data.</text>
</comment>
<organism evidence="1 2">
    <name type="scientific">Rhizobium oryzicola</name>
    <dbReference type="NCBI Taxonomy" id="1232668"/>
    <lineage>
        <taxon>Bacteria</taxon>
        <taxon>Pseudomonadati</taxon>
        <taxon>Pseudomonadota</taxon>
        <taxon>Alphaproteobacteria</taxon>
        <taxon>Hyphomicrobiales</taxon>
        <taxon>Rhizobiaceae</taxon>
        <taxon>Rhizobium/Agrobacterium group</taxon>
        <taxon>Rhizobium</taxon>
    </lineage>
</organism>
<proteinExistence type="predicted"/>
<keyword evidence="2" id="KW-1185">Reference proteome</keyword>
<dbReference type="EMBL" id="JAUKWQ010000004">
    <property type="protein sequence ID" value="MDO1583212.1"/>
    <property type="molecule type" value="Genomic_DNA"/>
</dbReference>
<protein>
    <submittedName>
        <fullName evidence="1">Uncharacterized protein</fullName>
    </submittedName>
</protein>
<accession>A0ABT8SXR1</accession>
<dbReference type="RefSeq" id="WP_302077406.1">
    <property type="nucleotide sequence ID" value="NZ_JAUKWQ010000004.1"/>
</dbReference>
<reference evidence="1" key="1">
    <citation type="journal article" date="2015" name="Int. J. Syst. Evol. Microbiol.">
        <title>Rhizobium oryzicola sp. nov., potential plant-growth-promoting endophytic bacteria isolated from rice roots.</title>
        <authorList>
            <person name="Zhang X.X."/>
            <person name="Gao J.S."/>
            <person name="Cao Y.H."/>
            <person name="Sheirdil R.A."/>
            <person name="Wang X.C."/>
            <person name="Zhang L."/>
        </authorList>
    </citation>
    <scope>NUCLEOTIDE SEQUENCE</scope>
    <source>
        <strain evidence="1">05753</strain>
    </source>
</reference>
<sequence length="162" mass="17965">MMRDDPFRLAVQRLFARLSLPEPRFDGSGSVRLRIEGTAVDLADDDRGLLRIEALAGLLPEDPVQRQAAIDQILRVNAGLLIDIEVGTYIKPSPDGRDMVCVEAHFPYFDRDPEGLVSRIEDVLRRIEIHRAAQPVGGVARTAPPTSNPSEPGFEQALIFRP</sequence>
<name>A0ABT8SXR1_9HYPH</name>
<gene>
    <name evidence="1" type="ORF">Q2T52_14060</name>
</gene>
<evidence type="ECO:0000313" key="2">
    <source>
        <dbReference type="Proteomes" id="UP001169006"/>
    </source>
</evidence>